<name>A0ABQ2K0Y7_9SPHN</name>
<keyword evidence="2" id="KW-0285">Flavoprotein</keyword>
<evidence type="ECO:0000256" key="3">
    <source>
        <dbReference type="ARBA" id="ARBA00022827"/>
    </source>
</evidence>
<evidence type="ECO:0000256" key="2">
    <source>
        <dbReference type="ARBA" id="ARBA00022630"/>
    </source>
</evidence>
<accession>A0ABQ2K0Y7</accession>
<dbReference type="Gene3D" id="3.90.700.10">
    <property type="entry name" value="Succinate dehydrogenase/fumarate reductase flavoprotein, catalytic domain"/>
    <property type="match status" value="1"/>
</dbReference>
<protein>
    <submittedName>
        <fullName evidence="6">Dehydrogenase</fullName>
    </submittedName>
</protein>
<dbReference type="InterPro" id="IPR036188">
    <property type="entry name" value="FAD/NAD-bd_sf"/>
</dbReference>
<dbReference type="InterPro" id="IPR050315">
    <property type="entry name" value="FAD-oxidoreductase_2"/>
</dbReference>
<dbReference type="EMBL" id="BMLK01000031">
    <property type="protein sequence ID" value="GGN60486.1"/>
    <property type="molecule type" value="Genomic_DNA"/>
</dbReference>
<dbReference type="Pfam" id="PF00890">
    <property type="entry name" value="FAD_binding_2"/>
    <property type="match status" value="1"/>
</dbReference>
<sequence length="572" mass="63247">MTVGETFDVVVVGSGAAGAMAALRAAEHGMKVLIVEKAHKFGGTSATSGGVMWIPNHQLEGDKGDSRESALEYLDATIGVPVNRERLEAFVDEAPKMLDYLKSTGVQVMAAAWPDYYPDRAGARADRSVIVPTFDGRQLGDDRYALMREQYNRFKLFGRYAMDLTETFALMMQSKGWRTVAAKVIGRYWKDRSTRKISHRDRRFTQGAALMGATYEQIFKRGVELRMETKLEQLLVDDGGRVTGIEVSNFGRKYQVMARHGVILAAGGFEWNQELRDRFYPVPGLTRHSSTPEDGNRGEALIEAEKIGASTEHTEQGWWMPTMTLPMPKASNFHEIHQSAFDVGRPWSVVVNRNGVRFVDEACGYDQFGQAMVRDHLETGANMPCWLIFDSKFRKKFSAGGLMPTVHTPEKKVPADWWDHYVFRADTIEELCRKTHLPVDAVKKTVAKMNEYARTGVDPEFGRGMNPYDQMFGDPSSTPNPNLGPIDKAPFYAVPINNGDLGAKGGLRCDARARVLDQQGNPIAGLYAAGNNSGTPFGDTYPGAGATIGPAMTFGYVAANDIVERAGNQRAD</sequence>
<dbReference type="SUPFAM" id="SSF56425">
    <property type="entry name" value="Succinate dehydrogenase/fumarate reductase flavoprotein, catalytic domain"/>
    <property type="match status" value="1"/>
</dbReference>
<evidence type="ECO:0000256" key="4">
    <source>
        <dbReference type="ARBA" id="ARBA00023002"/>
    </source>
</evidence>
<dbReference type="RefSeq" id="WP_188823014.1">
    <property type="nucleotide sequence ID" value="NZ_BMLK01000031.1"/>
</dbReference>
<organism evidence="6 7">
    <name type="scientific">Novosphingobium indicum</name>
    <dbReference type="NCBI Taxonomy" id="462949"/>
    <lineage>
        <taxon>Bacteria</taxon>
        <taxon>Pseudomonadati</taxon>
        <taxon>Pseudomonadota</taxon>
        <taxon>Alphaproteobacteria</taxon>
        <taxon>Sphingomonadales</taxon>
        <taxon>Sphingomonadaceae</taxon>
        <taxon>Novosphingobium</taxon>
    </lineage>
</organism>
<dbReference type="PANTHER" id="PTHR43400">
    <property type="entry name" value="FUMARATE REDUCTASE"/>
    <property type="match status" value="1"/>
</dbReference>
<evidence type="ECO:0000313" key="6">
    <source>
        <dbReference type="EMBL" id="GGN60486.1"/>
    </source>
</evidence>
<reference evidence="7" key="1">
    <citation type="journal article" date="2019" name="Int. J. Syst. Evol. Microbiol.">
        <title>The Global Catalogue of Microorganisms (GCM) 10K type strain sequencing project: providing services to taxonomists for standard genome sequencing and annotation.</title>
        <authorList>
            <consortium name="The Broad Institute Genomics Platform"/>
            <consortium name="The Broad Institute Genome Sequencing Center for Infectious Disease"/>
            <person name="Wu L."/>
            <person name="Ma J."/>
        </authorList>
    </citation>
    <scope>NUCLEOTIDE SEQUENCE [LARGE SCALE GENOMIC DNA]</scope>
    <source>
        <strain evidence="7">CGMCC 1.6784</strain>
    </source>
</reference>
<feature type="domain" description="FAD-dependent oxidoreductase 2 FAD-binding" evidence="5">
    <location>
        <begin position="8"/>
        <end position="547"/>
    </location>
</feature>
<gene>
    <name evidence="6" type="ORF">GCM10011349_42090</name>
</gene>
<dbReference type="Proteomes" id="UP000605099">
    <property type="component" value="Unassembled WGS sequence"/>
</dbReference>
<dbReference type="InterPro" id="IPR003953">
    <property type="entry name" value="FAD-dep_OxRdtase_2_FAD-bd"/>
</dbReference>
<proteinExistence type="predicted"/>
<keyword evidence="4" id="KW-0560">Oxidoreductase</keyword>
<keyword evidence="3" id="KW-0274">FAD</keyword>
<comment type="caution">
    <text evidence="6">The sequence shown here is derived from an EMBL/GenBank/DDBJ whole genome shotgun (WGS) entry which is preliminary data.</text>
</comment>
<dbReference type="Gene3D" id="3.50.50.60">
    <property type="entry name" value="FAD/NAD(P)-binding domain"/>
    <property type="match status" value="2"/>
</dbReference>
<evidence type="ECO:0000259" key="5">
    <source>
        <dbReference type="Pfam" id="PF00890"/>
    </source>
</evidence>
<dbReference type="PANTHER" id="PTHR43400:SF10">
    <property type="entry name" value="3-OXOSTEROID 1-DEHYDROGENASE"/>
    <property type="match status" value="1"/>
</dbReference>
<evidence type="ECO:0000256" key="1">
    <source>
        <dbReference type="ARBA" id="ARBA00001974"/>
    </source>
</evidence>
<dbReference type="SUPFAM" id="SSF51905">
    <property type="entry name" value="FAD/NAD(P)-binding domain"/>
    <property type="match status" value="1"/>
</dbReference>
<evidence type="ECO:0000313" key="7">
    <source>
        <dbReference type="Proteomes" id="UP000605099"/>
    </source>
</evidence>
<keyword evidence="7" id="KW-1185">Reference proteome</keyword>
<comment type="cofactor">
    <cofactor evidence="1">
        <name>FAD</name>
        <dbReference type="ChEBI" id="CHEBI:57692"/>
    </cofactor>
</comment>
<dbReference type="InterPro" id="IPR027477">
    <property type="entry name" value="Succ_DH/fumarate_Rdtase_cat_sf"/>
</dbReference>